<reference evidence="3" key="1">
    <citation type="journal article" date="2019" name="Int. J. Syst. Evol. Microbiol.">
        <title>The Global Catalogue of Microorganisms (GCM) 10K type strain sequencing project: providing services to taxonomists for standard genome sequencing and annotation.</title>
        <authorList>
            <consortium name="The Broad Institute Genomics Platform"/>
            <consortium name="The Broad Institute Genome Sequencing Center for Infectious Disease"/>
            <person name="Wu L."/>
            <person name="Ma J."/>
        </authorList>
    </citation>
    <scope>NUCLEOTIDE SEQUENCE [LARGE SCALE GENOMIC DNA]</scope>
    <source>
        <strain evidence="3">CGMCC 1.6784</strain>
    </source>
</reference>
<organism evidence="2 3">
    <name type="scientific">Novosphingobium indicum</name>
    <dbReference type="NCBI Taxonomy" id="462949"/>
    <lineage>
        <taxon>Bacteria</taxon>
        <taxon>Pseudomonadati</taxon>
        <taxon>Pseudomonadota</taxon>
        <taxon>Alphaproteobacteria</taxon>
        <taxon>Sphingomonadales</taxon>
        <taxon>Sphingomonadaceae</taxon>
        <taxon>Novosphingobium</taxon>
    </lineage>
</organism>
<comment type="caution">
    <text evidence="2">The sequence shown here is derived from an EMBL/GenBank/DDBJ whole genome shotgun (WGS) entry which is preliminary data.</text>
</comment>
<keyword evidence="3" id="KW-1185">Reference proteome</keyword>
<evidence type="ECO:0000313" key="3">
    <source>
        <dbReference type="Proteomes" id="UP000605099"/>
    </source>
</evidence>
<feature type="domain" description="XACb0070 ribbon-helix-helix" evidence="1">
    <location>
        <begin position="44"/>
        <end position="89"/>
    </location>
</feature>
<protein>
    <recommendedName>
        <fullName evidence="1">XACb0070 ribbon-helix-helix domain-containing protein</fullName>
    </recommendedName>
</protein>
<sequence length="92" mass="10276">MSFVACDTLPAGAQEVSPTGWKFLSCPRRFEFGAFRGQDNDPLDCSKFIEEAVIWRLFDLTLDEARTGFADIDPESLETLIDEAVFAARGRP</sequence>
<dbReference type="Pfam" id="PF16762">
    <property type="entry name" value="RHH_6"/>
    <property type="match status" value="1"/>
</dbReference>
<dbReference type="InterPro" id="IPR031914">
    <property type="entry name" value="XACb0070_RHH_dom"/>
</dbReference>
<dbReference type="Proteomes" id="UP000605099">
    <property type="component" value="Unassembled WGS sequence"/>
</dbReference>
<evidence type="ECO:0000259" key="1">
    <source>
        <dbReference type="Pfam" id="PF16762"/>
    </source>
</evidence>
<name>A0ABQ2JJ43_9SPHN</name>
<proteinExistence type="predicted"/>
<accession>A0ABQ2JJ43</accession>
<dbReference type="EMBL" id="BMLK01000005">
    <property type="protein sequence ID" value="GGN46532.1"/>
    <property type="molecule type" value="Genomic_DNA"/>
</dbReference>
<evidence type="ECO:0000313" key="2">
    <source>
        <dbReference type="EMBL" id="GGN46532.1"/>
    </source>
</evidence>
<gene>
    <name evidence="2" type="ORF">GCM10011349_13790</name>
</gene>